<sequence length="283" mass="29636">MSSTAARAMRHAFVSTASRYRWVRLTGELVRRDHEIVGTLLAAALAFRIFVWLLPCALIIAGLLGFGSSGGRTLSELARDTGLSPLTASLLENVGKQAEQSRMLAIGVGVGSLALASVALGRALDGVVNRVRPGACPRDATALVRAGRYSAVLLGTVAACLGGPLLRSVLHIPMVVLSIVMVAVFTLLGLPLLRAGQPGPSSALLPGAILFGLGLEALRTAAVQFLPGKLSRASELYGTLGVAAALLVWLMLMARFIVLAHVLNLLLLKQENPPRRSSDDNAP</sequence>
<feature type="transmembrane region" description="Helical" evidence="6">
    <location>
        <begin position="146"/>
        <end position="166"/>
    </location>
</feature>
<comment type="subcellular location">
    <subcellularLocation>
        <location evidence="1">Cell membrane</location>
        <topology evidence="1">Multi-pass membrane protein</topology>
    </subcellularLocation>
</comment>
<keyword evidence="5 6" id="KW-0472">Membrane</keyword>
<evidence type="ECO:0000256" key="5">
    <source>
        <dbReference type="ARBA" id="ARBA00023136"/>
    </source>
</evidence>
<dbReference type="AlphaFoldDB" id="A0A318LDC7"/>
<keyword evidence="8" id="KW-1185">Reference proteome</keyword>
<evidence type="ECO:0000256" key="4">
    <source>
        <dbReference type="ARBA" id="ARBA00022989"/>
    </source>
</evidence>
<dbReference type="InterPro" id="IPR017039">
    <property type="entry name" value="Virul_fac_BrkB"/>
</dbReference>
<evidence type="ECO:0000256" key="2">
    <source>
        <dbReference type="ARBA" id="ARBA00022475"/>
    </source>
</evidence>
<feature type="transmembrane region" description="Helical" evidence="6">
    <location>
        <begin position="103"/>
        <end position="125"/>
    </location>
</feature>
<organism evidence="7 8">
    <name type="scientific">Prauserella flavalba</name>
    <dbReference type="NCBI Taxonomy" id="1477506"/>
    <lineage>
        <taxon>Bacteria</taxon>
        <taxon>Bacillati</taxon>
        <taxon>Actinomycetota</taxon>
        <taxon>Actinomycetes</taxon>
        <taxon>Pseudonocardiales</taxon>
        <taxon>Pseudonocardiaceae</taxon>
        <taxon>Prauserella</taxon>
    </lineage>
</organism>
<comment type="caution">
    <text evidence="7">The sequence shown here is derived from an EMBL/GenBank/DDBJ whole genome shotgun (WGS) entry which is preliminary data.</text>
</comment>
<evidence type="ECO:0000256" key="6">
    <source>
        <dbReference type="SAM" id="Phobius"/>
    </source>
</evidence>
<keyword evidence="4 6" id="KW-1133">Transmembrane helix</keyword>
<protein>
    <submittedName>
        <fullName evidence="7">Uncharacterized protein</fullName>
    </submittedName>
</protein>
<dbReference type="Proteomes" id="UP000247892">
    <property type="component" value="Unassembled WGS sequence"/>
</dbReference>
<proteinExistence type="predicted"/>
<dbReference type="GO" id="GO:0005886">
    <property type="term" value="C:plasma membrane"/>
    <property type="evidence" value="ECO:0007669"/>
    <property type="project" value="UniProtKB-SubCell"/>
</dbReference>
<name>A0A318LDC7_9PSEU</name>
<keyword evidence="3 6" id="KW-0812">Transmembrane</keyword>
<feature type="transmembrane region" description="Helical" evidence="6">
    <location>
        <begin position="246"/>
        <end position="268"/>
    </location>
</feature>
<dbReference type="OrthoDB" id="3694936at2"/>
<evidence type="ECO:0000256" key="3">
    <source>
        <dbReference type="ARBA" id="ARBA00022692"/>
    </source>
</evidence>
<reference evidence="7 8" key="1">
    <citation type="submission" date="2016-07" db="EMBL/GenBank/DDBJ databases">
        <title>Draft genome sequence of Prauserella sp. YIM 121212, isolated from alkaline soil.</title>
        <authorList>
            <person name="Ruckert C."/>
            <person name="Albersmeier A."/>
            <person name="Jiang C.-L."/>
            <person name="Jiang Y."/>
            <person name="Kalinowski J."/>
            <person name="Schneider O."/>
            <person name="Winkler A."/>
            <person name="Zotchev S.B."/>
        </authorList>
    </citation>
    <scope>NUCLEOTIDE SEQUENCE [LARGE SCALE GENOMIC DNA]</scope>
    <source>
        <strain evidence="7 8">YIM 121212</strain>
    </source>
</reference>
<gene>
    <name evidence="7" type="ORF">BA062_35770</name>
</gene>
<feature type="transmembrane region" description="Helical" evidence="6">
    <location>
        <begin position="40"/>
        <end position="66"/>
    </location>
</feature>
<evidence type="ECO:0000313" key="7">
    <source>
        <dbReference type="EMBL" id="PXY18300.1"/>
    </source>
</evidence>
<accession>A0A318LDC7</accession>
<dbReference type="Pfam" id="PF03631">
    <property type="entry name" value="Virul_fac_BrkB"/>
    <property type="match status" value="1"/>
</dbReference>
<keyword evidence="2" id="KW-1003">Cell membrane</keyword>
<evidence type="ECO:0000313" key="8">
    <source>
        <dbReference type="Proteomes" id="UP000247892"/>
    </source>
</evidence>
<feature type="transmembrane region" description="Helical" evidence="6">
    <location>
        <begin position="172"/>
        <end position="193"/>
    </location>
</feature>
<dbReference type="EMBL" id="MASU01000022">
    <property type="protein sequence ID" value="PXY18300.1"/>
    <property type="molecule type" value="Genomic_DNA"/>
</dbReference>
<feature type="transmembrane region" description="Helical" evidence="6">
    <location>
        <begin position="205"/>
        <end position="226"/>
    </location>
</feature>
<evidence type="ECO:0000256" key="1">
    <source>
        <dbReference type="ARBA" id="ARBA00004651"/>
    </source>
</evidence>